<accession>A0A0F9K776</accession>
<dbReference type="EMBL" id="LAZR01014337">
    <property type="protein sequence ID" value="KKM17938.1"/>
    <property type="molecule type" value="Genomic_DNA"/>
</dbReference>
<evidence type="ECO:0000313" key="1">
    <source>
        <dbReference type="EMBL" id="KKM17938.1"/>
    </source>
</evidence>
<organism evidence="1">
    <name type="scientific">marine sediment metagenome</name>
    <dbReference type="NCBI Taxonomy" id="412755"/>
    <lineage>
        <taxon>unclassified sequences</taxon>
        <taxon>metagenomes</taxon>
        <taxon>ecological metagenomes</taxon>
    </lineage>
</organism>
<dbReference type="AlphaFoldDB" id="A0A0F9K776"/>
<name>A0A0F9K776_9ZZZZ</name>
<sequence>MRQKNKEWHRLNPHKQAEYAWYRIRQVKQAKPRWANDEEIKKIYQQAKQLTETIGTTHHVDHVIPIQGKNVCGLHVETNLEVILASENYRKSNRFDS</sequence>
<comment type="caution">
    <text evidence="1">The sequence shown here is derived from an EMBL/GenBank/DDBJ whole genome shotgun (WGS) entry which is preliminary data.</text>
</comment>
<feature type="non-terminal residue" evidence="1">
    <location>
        <position position="1"/>
    </location>
</feature>
<proteinExistence type="predicted"/>
<protein>
    <recommendedName>
        <fullName evidence="2">HNH nuclease domain-containing protein</fullName>
    </recommendedName>
</protein>
<evidence type="ECO:0008006" key="2">
    <source>
        <dbReference type="Google" id="ProtNLM"/>
    </source>
</evidence>
<reference evidence="1" key="1">
    <citation type="journal article" date="2015" name="Nature">
        <title>Complex archaea that bridge the gap between prokaryotes and eukaryotes.</title>
        <authorList>
            <person name="Spang A."/>
            <person name="Saw J.H."/>
            <person name="Jorgensen S.L."/>
            <person name="Zaremba-Niedzwiedzka K."/>
            <person name="Martijn J."/>
            <person name="Lind A.E."/>
            <person name="van Eijk R."/>
            <person name="Schleper C."/>
            <person name="Guy L."/>
            <person name="Ettema T.J."/>
        </authorList>
    </citation>
    <scope>NUCLEOTIDE SEQUENCE</scope>
</reference>
<gene>
    <name evidence="1" type="ORF">LCGC14_1670790</name>
</gene>